<evidence type="ECO:0000256" key="2">
    <source>
        <dbReference type="ARBA" id="ARBA00023125"/>
    </source>
</evidence>
<dbReference type="CDD" id="cd00038">
    <property type="entry name" value="CAP_ED"/>
    <property type="match status" value="1"/>
</dbReference>
<dbReference type="Pfam" id="PF00027">
    <property type="entry name" value="cNMP_binding"/>
    <property type="match status" value="1"/>
</dbReference>
<dbReference type="Gene3D" id="1.10.10.10">
    <property type="entry name" value="Winged helix-like DNA-binding domain superfamily/Winged helix DNA-binding domain"/>
    <property type="match status" value="1"/>
</dbReference>
<evidence type="ECO:0000259" key="4">
    <source>
        <dbReference type="PROSITE" id="PS50042"/>
    </source>
</evidence>
<dbReference type="Pfam" id="PF13545">
    <property type="entry name" value="HTH_Crp_2"/>
    <property type="match status" value="1"/>
</dbReference>
<dbReference type="GO" id="GO:0005829">
    <property type="term" value="C:cytosol"/>
    <property type="evidence" value="ECO:0007669"/>
    <property type="project" value="TreeGrafter"/>
</dbReference>
<protein>
    <submittedName>
        <fullName evidence="6">Crp/Fnr family transcriptional regulator</fullName>
    </submittedName>
</protein>
<dbReference type="Proteomes" id="UP000295727">
    <property type="component" value="Chromosome 3"/>
</dbReference>
<dbReference type="InterPro" id="IPR036390">
    <property type="entry name" value="WH_DNA-bd_sf"/>
</dbReference>
<dbReference type="AlphaFoldDB" id="A0A4P7D672"/>
<organism evidence="6 7">
    <name type="scientific">Paraburkholderia pallida</name>
    <dbReference type="NCBI Taxonomy" id="2547399"/>
    <lineage>
        <taxon>Bacteria</taxon>
        <taxon>Pseudomonadati</taxon>
        <taxon>Pseudomonadota</taxon>
        <taxon>Betaproteobacteria</taxon>
        <taxon>Burkholderiales</taxon>
        <taxon>Burkholderiaceae</taxon>
        <taxon>Paraburkholderia</taxon>
    </lineage>
</organism>
<dbReference type="RefSeq" id="WP_134757489.1">
    <property type="nucleotide sequence ID" value="NZ_CP038150.1"/>
</dbReference>
<dbReference type="PANTHER" id="PTHR24567:SF74">
    <property type="entry name" value="HTH-TYPE TRANSCRIPTIONAL REGULATOR ARCR"/>
    <property type="match status" value="1"/>
</dbReference>
<dbReference type="GO" id="GO:0003677">
    <property type="term" value="F:DNA binding"/>
    <property type="evidence" value="ECO:0007669"/>
    <property type="project" value="UniProtKB-KW"/>
</dbReference>
<dbReference type="InterPro" id="IPR014710">
    <property type="entry name" value="RmlC-like_jellyroll"/>
</dbReference>
<dbReference type="KEGG" id="ppai:E1956_34095"/>
<keyword evidence="2" id="KW-0238">DNA-binding</keyword>
<keyword evidence="1" id="KW-0805">Transcription regulation</keyword>
<accession>A0A4P7D672</accession>
<dbReference type="OrthoDB" id="6881322at2"/>
<gene>
    <name evidence="6" type="ORF">E1956_34095</name>
</gene>
<dbReference type="InterPro" id="IPR036388">
    <property type="entry name" value="WH-like_DNA-bd_sf"/>
</dbReference>
<dbReference type="PROSITE" id="PS51063">
    <property type="entry name" value="HTH_CRP_2"/>
    <property type="match status" value="1"/>
</dbReference>
<dbReference type="PROSITE" id="PS50042">
    <property type="entry name" value="CNMP_BINDING_3"/>
    <property type="match status" value="1"/>
</dbReference>
<dbReference type="PANTHER" id="PTHR24567">
    <property type="entry name" value="CRP FAMILY TRANSCRIPTIONAL REGULATORY PROTEIN"/>
    <property type="match status" value="1"/>
</dbReference>
<keyword evidence="7" id="KW-1185">Reference proteome</keyword>
<evidence type="ECO:0000313" key="6">
    <source>
        <dbReference type="EMBL" id="QBR02144.1"/>
    </source>
</evidence>
<evidence type="ECO:0000259" key="5">
    <source>
        <dbReference type="PROSITE" id="PS51063"/>
    </source>
</evidence>
<keyword evidence="3" id="KW-0804">Transcription</keyword>
<dbReference type="GO" id="GO:0003700">
    <property type="term" value="F:DNA-binding transcription factor activity"/>
    <property type="evidence" value="ECO:0007669"/>
    <property type="project" value="TreeGrafter"/>
</dbReference>
<dbReference type="Gene3D" id="2.60.120.10">
    <property type="entry name" value="Jelly Rolls"/>
    <property type="match status" value="1"/>
</dbReference>
<dbReference type="SMART" id="SM00100">
    <property type="entry name" value="cNMP"/>
    <property type="match status" value="1"/>
</dbReference>
<sequence>MEPMPNRYRRQLESTTWFRGLPVELQDHLMKNASLVRLNKGQALFRCGDASRCLYAVLDGALAMGMVGVDGQQALLAVLGPTAWFGEVSLFDGLPRAYDAIAVSRALVLQVPEGALRSLLDATPRYWCDFAQLMAHRLRVVYKTTQALTVLSAAQRVAGRLLMIAGGYDGLVETKSTIRLSQSSLASMVSLSRQTTNQVLKELERQEIVSLRLGEITILDIARLRAAAESSPSA</sequence>
<evidence type="ECO:0000256" key="3">
    <source>
        <dbReference type="ARBA" id="ARBA00023163"/>
    </source>
</evidence>
<evidence type="ECO:0000256" key="1">
    <source>
        <dbReference type="ARBA" id="ARBA00023015"/>
    </source>
</evidence>
<feature type="domain" description="HTH crp-type" evidence="5">
    <location>
        <begin position="151"/>
        <end position="222"/>
    </location>
</feature>
<dbReference type="SMART" id="SM00419">
    <property type="entry name" value="HTH_CRP"/>
    <property type="match status" value="1"/>
</dbReference>
<reference evidence="6 7" key="1">
    <citation type="submission" date="2019-03" db="EMBL/GenBank/DDBJ databases">
        <title>Paraburkholderia sp. 7MH5, isolated from subtropical forest soil.</title>
        <authorList>
            <person name="Gao Z.-H."/>
            <person name="Qiu L.-H."/>
        </authorList>
    </citation>
    <scope>NUCLEOTIDE SEQUENCE [LARGE SCALE GENOMIC DNA]</scope>
    <source>
        <strain evidence="6 7">7MH5</strain>
    </source>
</reference>
<proteinExistence type="predicted"/>
<dbReference type="InterPro" id="IPR018490">
    <property type="entry name" value="cNMP-bd_dom_sf"/>
</dbReference>
<evidence type="ECO:0000313" key="7">
    <source>
        <dbReference type="Proteomes" id="UP000295727"/>
    </source>
</evidence>
<dbReference type="InterPro" id="IPR012318">
    <property type="entry name" value="HTH_CRP"/>
</dbReference>
<name>A0A4P7D672_9BURK</name>
<dbReference type="InterPro" id="IPR000595">
    <property type="entry name" value="cNMP-bd_dom"/>
</dbReference>
<dbReference type="EMBL" id="CP038150">
    <property type="protein sequence ID" value="QBR02144.1"/>
    <property type="molecule type" value="Genomic_DNA"/>
</dbReference>
<feature type="domain" description="Cyclic nucleotide-binding" evidence="4">
    <location>
        <begin position="17"/>
        <end position="120"/>
    </location>
</feature>
<dbReference type="SUPFAM" id="SSF51206">
    <property type="entry name" value="cAMP-binding domain-like"/>
    <property type="match status" value="1"/>
</dbReference>
<dbReference type="InterPro" id="IPR050397">
    <property type="entry name" value="Env_Response_Regulators"/>
</dbReference>
<dbReference type="SUPFAM" id="SSF46785">
    <property type="entry name" value="Winged helix' DNA-binding domain"/>
    <property type="match status" value="1"/>
</dbReference>